<dbReference type="InterPro" id="IPR006195">
    <property type="entry name" value="aa-tRNA-synth_II"/>
</dbReference>
<dbReference type="InterPro" id="IPR004516">
    <property type="entry name" value="HisRS/HisZ"/>
</dbReference>
<dbReference type="AlphaFoldDB" id="D8JT52"/>
<dbReference type="Gene3D" id="3.30.930.10">
    <property type="entry name" value="Bira Bifunctional Protein, Domain 2"/>
    <property type="match status" value="1"/>
</dbReference>
<dbReference type="GO" id="GO:0006427">
    <property type="term" value="P:histidyl-tRNA aminoacylation"/>
    <property type="evidence" value="ECO:0007669"/>
    <property type="project" value="TreeGrafter"/>
</dbReference>
<dbReference type="InterPro" id="IPR045864">
    <property type="entry name" value="aa-tRNA-synth_II/BPL/LPL"/>
</dbReference>
<organism evidence="6 7">
    <name type="scientific">Hyphomicrobium denitrificans (strain ATCC 51888 / DSM 1869 / NCIMB 11706 / TK 0415)</name>
    <dbReference type="NCBI Taxonomy" id="582899"/>
    <lineage>
        <taxon>Bacteria</taxon>
        <taxon>Pseudomonadati</taxon>
        <taxon>Pseudomonadota</taxon>
        <taxon>Alphaproteobacteria</taxon>
        <taxon>Hyphomicrobiales</taxon>
        <taxon>Hyphomicrobiaceae</taxon>
        <taxon>Hyphomicrobium</taxon>
    </lineage>
</organism>
<evidence type="ECO:0000313" key="7">
    <source>
        <dbReference type="Proteomes" id="UP000002033"/>
    </source>
</evidence>
<evidence type="ECO:0000313" key="6">
    <source>
        <dbReference type="EMBL" id="ADJ24370.1"/>
    </source>
</evidence>
<evidence type="ECO:0000256" key="1">
    <source>
        <dbReference type="ARBA" id="ARBA00011738"/>
    </source>
</evidence>
<dbReference type="KEGG" id="hdn:Hden_2574"/>
<gene>
    <name evidence="6" type="ordered locus">Hden_2574</name>
</gene>
<feature type="binding site" evidence="4">
    <location>
        <begin position="333"/>
        <end position="334"/>
    </location>
    <ligand>
        <name>L-histidine</name>
        <dbReference type="ChEBI" id="CHEBI:57595"/>
    </ligand>
</feature>
<keyword evidence="6" id="KW-0030">Aminoacyl-tRNA synthetase</keyword>
<evidence type="ECO:0000256" key="4">
    <source>
        <dbReference type="PIRSR" id="PIRSR001549-1"/>
    </source>
</evidence>
<dbReference type="PROSITE" id="PS50862">
    <property type="entry name" value="AA_TRNA_LIGASE_II"/>
    <property type="match status" value="1"/>
</dbReference>
<sequence>MSAETTREFEALEAQAQTLMSVFTKAGYEAVAPAIIQPADVFLDVIGESLRARTYVFTDPDGAELCLRPDITVPTCRLHLARHVDPATPARYCYRGAAFRFQPQGADASHPREFRQAGIERFGDAEREAAEADVIAIVIKAIEKLGLKDWTLRLGDLGLFSSILDVAGISPRWKKRLDDAFLKPQSFREALKAFASGASATRLSVPAALLASLDSANRAASETAVATYLDDNAIELIGTRPLADITEHLIGIKESGDEKPLAADAAALIGRYTEISGPARTAGAKIAELVNGAPVGSSAALETYDRRLALLANAGIDLDRVTFSAEFGRSLEYYTGLVFEVRAKTLGPQSPLATGGRYDGLMRAAGADADVAAVGAAIHTERLLAALQGAAS</sequence>
<dbReference type="GO" id="GO:0000105">
    <property type="term" value="P:L-histidine biosynthetic process"/>
    <property type="evidence" value="ECO:0007669"/>
    <property type="project" value="UniProtKB-KW"/>
</dbReference>
<dbReference type="PANTHER" id="PTHR43707">
    <property type="entry name" value="HISTIDYL-TRNA SYNTHETASE"/>
    <property type="match status" value="1"/>
</dbReference>
<feature type="binding site" evidence="4">
    <location>
        <position position="329"/>
    </location>
    <ligand>
        <name>L-histidine</name>
        <dbReference type="ChEBI" id="CHEBI:57595"/>
    </ligand>
</feature>
<dbReference type="PANTHER" id="PTHR43707:SF1">
    <property type="entry name" value="HISTIDINE--TRNA LIGASE, MITOCHONDRIAL-RELATED"/>
    <property type="match status" value="1"/>
</dbReference>
<feature type="binding site" evidence="4">
    <location>
        <begin position="70"/>
        <end position="72"/>
    </location>
    <ligand>
        <name>L-histidine</name>
        <dbReference type="ChEBI" id="CHEBI:57595"/>
    </ligand>
</feature>
<dbReference type="Proteomes" id="UP000002033">
    <property type="component" value="Chromosome"/>
</dbReference>
<feature type="binding site" evidence="4">
    <location>
        <position position="100"/>
    </location>
    <ligand>
        <name>L-histidine</name>
        <dbReference type="ChEBI" id="CHEBI:57595"/>
    </ligand>
</feature>
<evidence type="ECO:0000259" key="5">
    <source>
        <dbReference type="PROSITE" id="PS50862"/>
    </source>
</evidence>
<dbReference type="OrthoDB" id="9797914at2"/>
<dbReference type="eggNOG" id="COG3705">
    <property type="taxonomic scope" value="Bacteria"/>
</dbReference>
<dbReference type="Pfam" id="PF13393">
    <property type="entry name" value="tRNA-synt_His"/>
    <property type="match status" value="2"/>
</dbReference>
<keyword evidence="7" id="KW-1185">Reference proteome</keyword>
<dbReference type="GO" id="GO:0005737">
    <property type="term" value="C:cytoplasm"/>
    <property type="evidence" value="ECO:0007669"/>
    <property type="project" value="InterPro"/>
</dbReference>
<dbReference type="SUPFAM" id="SSF55681">
    <property type="entry name" value="Class II aaRS and biotin synthetases"/>
    <property type="match status" value="1"/>
</dbReference>
<proteinExistence type="predicted"/>
<reference evidence="7" key="1">
    <citation type="journal article" date="2011" name="J. Bacteriol.">
        <title>Genome sequences of eight morphologically diverse alphaproteobacteria.</title>
        <authorList>
            <consortium name="US DOE Joint Genome Institute"/>
            <person name="Brown P.J."/>
            <person name="Kysela D.T."/>
            <person name="Buechlein A."/>
            <person name="Hemmerich C."/>
            <person name="Brun Y.V."/>
        </authorList>
    </citation>
    <scope>NUCLEOTIDE SEQUENCE [LARGE SCALE GENOMIC DNA]</scope>
    <source>
        <strain evidence="7">ATCC 51888 / DSM 1869 / NCIB 11706 / TK 0415</strain>
    </source>
</reference>
<dbReference type="GO" id="GO:0004821">
    <property type="term" value="F:histidine-tRNA ligase activity"/>
    <property type="evidence" value="ECO:0007669"/>
    <property type="project" value="TreeGrafter"/>
</dbReference>
<dbReference type="EMBL" id="CP002083">
    <property type="protein sequence ID" value="ADJ24370.1"/>
    <property type="molecule type" value="Genomic_DNA"/>
</dbReference>
<keyword evidence="3" id="KW-0368">Histidine biosynthesis</keyword>
<name>D8JT52_HYPDA</name>
<evidence type="ECO:0000256" key="3">
    <source>
        <dbReference type="ARBA" id="ARBA00023102"/>
    </source>
</evidence>
<feature type="domain" description="Aminoacyl-transfer RNA synthetases class-II family profile" evidence="5">
    <location>
        <begin position="17"/>
        <end position="392"/>
    </location>
</feature>
<dbReference type="STRING" id="582899.Hden_2574"/>
<keyword evidence="6" id="KW-0436">Ligase</keyword>
<dbReference type="PIRSF" id="PIRSF001549">
    <property type="entry name" value="His-tRNA_synth"/>
    <property type="match status" value="1"/>
</dbReference>
<accession>D8JT52</accession>
<dbReference type="RefSeq" id="WP_013216529.1">
    <property type="nucleotide sequence ID" value="NC_014313.1"/>
</dbReference>
<feature type="binding site" evidence="4">
    <location>
        <position position="116"/>
    </location>
    <ligand>
        <name>L-histidine</name>
        <dbReference type="ChEBI" id="CHEBI:57595"/>
    </ligand>
</feature>
<dbReference type="HOGENOM" id="CLU_025113_6_0_5"/>
<keyword evidence="3" id="KW-0028">Amino-acid biosynthesis</keyword>
<comment type="subunit">
    <text evidence="1">Homodimer.</text>
</comment>
<dbReference type="InterPro" id="IPR041715">
    <property type="entry name" value="HisRS-like_core"/>
</dbReference>
<protein>
    <recommendedName>
        <fullName evidence="2">Histidine--tRNA ligase</fullName>
    </recommendedName>
</protein>
<evidence type="ECO:0000256" key="2">
    <source>
        <dbReference type="ARBA" id="ARBA00017399"/>
    </source>
</evidence>
<feature type="binding site" evidence="4">
    <location>
        <position position="120"/>
    </location>
    <ligand>
        <name>L-histidine</name>
        <dbReference type="ChEBI" id="CHEBI:57595"/>
    </ligand>
</feature>